<protein>
    <submittedName>
        <fullName evidence="3">Uncharacterized protein</fullName>
    </submittedName>
</protein>
<feature type="transmembrane region" description="Helical" evidence="2">
    <location>
        <begin position="16"/>
        <end position="38"/>
    </location>
</feature>
<feature type="compositionally biased region" description="Pro residues" evidence="1">
    <location>
        <begin position="49"/>
        <end position="61"/>
    </location>
</feature>
<name>A0ABW1FW99_9ACTN</name>
<reference evidence="4" key="1">
    <citation type="journal article" date="2019" name="Int. J. Syst. Evol. Microbiol.">
        <title>The Global Catalogue of Microorganisms (GCM) 10K type strain sequencing project: providing services to taxonomists for standard genome sequencing and annotation.</title>
        <authorList>
            <consortium name="The Broad Institute Genomics Platform"/>
            <consortium name="The Broad Institute Genome Sequencing Center for Infectious Disease"/>
            <person name="Wu L."/>
            <person name="Ma J."/>
        </authorList>
    </citation>
    <scope>NUCLEOTIDE SEQUENCE [LARGE SCALE GENOMIC DNA]</scope>
    <source>
        <strain evidence="4">JCM 4816</strain>
    </source>
</reference>
<keyword evidence="4" id="KW-1185">Reference proteome</keyword>
<evidence type="ECO:0000313" key="3">
    <source>
        <dbReference type="EMBL" id="MFC5906162.1"/>
    </source>
</evidence>
<evidence type="ECO:0000256" key="1">
    <source>
        <dbReference type="SAM" id="MobiDB-lite"/>
    </source>
</evidence>
<dbReference type="EMBL" id="JBHSQJ010000009">
    <property type="protein sequence ID" value="MFC5906162.1"/>
    <property type="molecule type" value="Genomic_DNA"/>
</dbReference>
<dbReference type="Proteomes" id="UP001596174">
    <property type="component" value="Unassembled WGS sequence"/>
</dbReference>
<keyword evidence="2" id="KW-0812">Transmembrane</keyword>
<sequence length="61" mass="6785">MALGRRGPWGGDGLPAFVFFDFTMGALMALVVTGLLNLRRPRGYYRRNSPPPQPLPEPRPC</sequence>
<evidence type="ECO:0000256" key="2">
    <source>
        <dbReference type="SAM" id="Phobius"/>
    </source>
</evidence>
<gene>
    <name evidence="3" type="ORF">ACFP3V_02855</name>
</gene>
<comment type="caution">
    <text evidence="3">The sequence shown here is derived from an EMBL/GenBank/DDBJ whole genome shotgun (WGS) entry which is preliminary data.</text>
</comment>
<keyword evidence="2" id="KW-0472">Membrane</keyword>
<dbReference type="RefSeq" id="WP_380579301.1">
    <property type="nucleotide sequence ID" value="NZ_JBHSQJ010000009.1"/>
</dbReference>
<proteinExistence type="predicted"/>
<accession>A0ABW1FW99</accession>
<keyword evidence="2" id="KW-1133">Transmembrane helix</keyword>
<feature type="region of interest" description="Disordered" evidence="1">
    <location>
        <begin position="42"/>
        <end position="61"/>
    </location>
</feature>
<evidence type="ECO:0000313" key="4">
    <source>
        <dbReference type="Proteomes" id="UP001596174"/>
    </source>
</evidence>
<organism evidence="3 4">
    <name type="scientific">Streptacidiphilus monticola</name>
    <dbReference type="NCBI Taxonomy" id="2161674"/>
    <lineage>
        <taxon>Bacteria</taxon>
        <taxon>Bacillati</taxon>
        <taxon>Actinomycetota</taxon>
        <taxon>Actinomycetes</taxon>
        <taxon>Kitasatosporales</taxon>
        <taxon>Streptomycetaceae</taxon>
        <taxon>Streptacidiphilus</taxon>
    </lineage>
</organism>